<evidence type="ECO:0000313" key="2">
    <source>
        <dbReference type="Proteomes" id="UP000580839"/>
    </source>
</evidence>
<dbReference type="Pfam" id="PF02353">
    <property type="entry name" value="CMAS"/>
    <property type="match status" value="1"/>
</dbReference>
<proteinExistence type="predicted"/>
<dbReference type="EMBL" id="JABFRW010000008">
    <property type="protein sequence ID" value="NOT32683.1"/>
    <property type="molecule type" value="Genomic_DNA"/>
</dbReference>
<dbReference type="PANTHER" id="PTHR43832">
    <property type="match status" value="1"/>
</dbReference>
<dbReference type="Gene3D" id="3.40.50.150">
    <property type="entry name" value="Vaccinia Virus protein VP39"/>
    <property type="match status" value="1"/>
</dbReference>
<dbReference type="Proteomes" id="UP000580839">
    <property type="component" value="Unassembled WGS sequence"/>
</dbReference>
<dbReference type="AlphaFoldDB" id="A0A849SGK0"/>
<gene>
    <name evidence="1" type="ORF">HOP12_00770</name>
</gene>
<dbReference type="GO" id="GO:0032259">
    <property type="term" value="P:methylation"/>
    <property type="evidence" value="ECO:0007669"/>
    <property type="project" value="UniProtKB-KW"/>
</dbReference>
<dbReference type="SUPFAM" id="SSF53335">
    <property type="entry name" value="S-adenosyl-L-methionine-dependent methyltransferases"/>
    <property type="match status" value="1"/>
</dbReference>
<protein>
    <submittedName>
        <fullName evidence="1">Class I SAM-dependent methyltransferase</fullName>
    </submittedName>
</protein>
<accession>A0A849SGK0</accession>
<reference evidence="1 2" key="1">
    <citation type="submission" date="2020-04" db="EMBL/GenBank/DDBJ databases">
        <title>Metagenomic profiling of ammonia- and methane-oxidizing microorganisms in a Dutch drinking water treatment plant.</title>
        <authorList>
            <person name="Poghosyan L."/>
            <person name="Leucker S."/>
        </authorList>
    </citation>
    <scope>NUCLEOTIDE SEQUENCE [LARGE SCALE GENOMIC DNA]</scope>
    <source>
        <strain evidence="1">S-RSF-IL-03</strain>
    </source>
</reference>
<keyword evidence="1" id="KW-0808">Transferase</keyword>
<dbReference type="CDD" id="cd02440">
    <property type="entry name" value="AdoMet_MTases"/>
    <property type="match status" value="1"/>
</dbReference>
<organism evidence="1 2">
    <name type="scientific">Eiseniibacteriota bacterium</name>
    <dbReference type="NCBI Taxonomy" id="2212470"/>
    <lineage>
        <taxon>Bacteria</taxon>
        <taxon>Candidatus Eiseniibacteriota</taxon>
    </lineage>
</organism>
<sequence>MGLELAERGVIPEWLIRRSIRRLCERHALQLAAGSDAEAEHALLAFRDEARRGPIAPVPELANDQHYEVPAEFFGEVLGTHRKYSACFWPPGVTDLAVAEAAALRITCERADLRDGMRILELGCGWGSLSLWMASAYPLARIVAISNSVSQRAHIVAQADRRGLKNLEVRTLDMNSFEAFGSFDRVVSVEMFEHMRNWEALLTRVEACLAEEGRVFLHVFCHRRSTYPYRTDGPENWLGRHFFTGGMMPSRDYLRHLEAPLEVEAEWTWNGEHYRRTADAWAANLDRRRDSILRILAKTYGSAEAERWFARWKIFFLACAEMFGLREGTEWMVGHYRLKRPGALQENPRGSIDAVLA</sequence>
<evidence type="ECO:0000313" key="1">
    <source>
        <dbReference type="EMBL" id="NOT32683.1"/>
    </source>
</evidence>
<comment type="caution">
    <text evidence="1">The sequence shown here is derived from an EMBL/GenBank/DDBJ whole genome shotgun (WGS) entry which is preliminary data.</text>
</comment>
<name>A0A849SGK0_UNCEI</name>
<dbReference type="GO" id="GO:0008168">
    <property type="term" value="F:methyltransferase activity"/>
    <property type="evidence" value="ECO:0007669"/>
    <property type="project" value="UniProtKB-KW"/>
</dbReference>
<dbReference type="InterPro" id="IPR029063">
    <property type="entry name" value="SAM-dependent_MTases_sf"/>
</dbReference>
<keyword evidence="1" id="KW-0489">Methyltransferase</keyword>
<dbReference type="PANTHER" id="PTHR43832:SF1">
    <property type="entry name" value="S-ADENOSYL-L-METHIONINE-DEPENDENT METHYLTRANSFERASES SUPERFAMILY PROTEIN"/>
    <property type="match status" value="1"/>
</dbReference>